<dbReference type="Gene3D" id="3.30.70.330">
    <property type="match status" value="2"/>
</dbReference>
<evidence type="ECO:0000313" key="5">
    <source>
        <dbReference type="EMBL" id="KAG7527310.1"/>
    </source>
</evidence>
<evidence type="ECO:0000259" key="4">
    <source>
        <dbReference type="PROSITE" id="PS50102"/>
    </source>
</evidence>
<feature type="compositionally biased region" description="Low complexity" evidence="3">
    <location>
        <begin position="216"/>
        <end position="227"/>
    </location>
</feature>
<feature type="compositionally biased region" description="Basic and acidic residues" evidence="3">
    <location>
        <begin position="102"/>
        <end position="123"/>
    </location>
</feature>
<dbReference type="SMART" id="SM00360">
    <property type="entry name" value="RRM"/>
    <property type="match status" value="2"/>
</dbReference>
<dbReference type="CDD" id="cd00590">
    <property type="entry name" value="RRM_SF"/>
    <property type="match status" value="1"/>
</dbReference>
<dbReference type="PANTHER" id="PTHR48025:SF1">
    <property type="entry name" value="RRM DOMAIN-CONTAINING PROTEIN"/>
    <property type="match status" value="1"/>
</dbReference>
<feature type="compositionally biased region" description="Basic residues" evidence="3">
    <location>
        <begin position="140"/>
        <end position="152"/>
    </location>
</feature>
<dbReference type="PANTHER" id="PTHR48025">
    <property type="entry name" value="OS02G0815200 PROTEIN"/>
    <property type="match status" value="1"/>
</dbReference>
<evidence type="ECO:0000313" key="6">
    <source>
        <dbReference type="Proteomes" id="UP000812966"/>
    </source>
</evidence>
<feature type="compositionally biased region" description="Low complexity" evidence="3">
    <location>
        <begin position="1"/>
        <end position="17"/>
    </location>
</feature>
<keyword evidence="1 2" id="KW-0694">RNA-binding</keyword>
<dbReference type="InterPro" id="IPR050502">
    <property type="entry name" value="Euk_RNA-bind_prot"/>
</dbReference>
<organism evidence="5 6">
    <name type="scientific">Filobasidium floriforme</name>
    <dbReference type="NCBI Taxonomy" id="5210"/>
    <lineage>
        <taxon>Eukaryota</taxon>
        <taxon>Fungi</taxon>
        <taxon>Dikarya</taxon>
        <taxon>Basidiomycota</taxon>
        <taxon>Agaricomycotina</taxon>
        <taxon>Tremellomycetes</taxon>
        <taxon>Filobasidiales</taxon>
        <taxon>Filobasidiaceae</taxon>
        <taxon>Filobasidium</taxon>
    </lineage>
</organism>
<feature type="domain" description="RRM" evidence="4">
    <location>
        <begin position="246"/>
        <end position="338"/>
    </location>
</feature>
<dbReference type="Pfam" id="PF00076">
    <property type="entry name" value="RRM_1"/>
    <property type="match status" value="2"/>
</dbReference>
<feature type="region of interest" description="Disordered" evidence="3">
    <location>
        <begin position="100"/>
        <end position="242"/>
    </location>
</feature>
<dbReference type="Proteomes" id="UP000812966">
    <property type="component" value="Unassembled WGS sequence"/>
</dbReference>
<reference evidence="5" key="1">
    <citation type="submission" date="2020-04" db="EMBL/GenBank/DDBJ databases">
        <title>Analysis of mating type loci in Filobasidium floriforme.</title>
        <authorList>
            <person name="Nowrousian M."/>
        </authorList>
    </citation>
    <scope>NUCLEOTIDE SEQUENCE</scope>
    <source>
        <strain evidence="5">CBS 6242</strain>
    </source>
</reference>
<dbReference type="SUPFAM" id="SSF54928">
    <property type="entry name" value="RNA-binding domain, RBD"/>
    <property type="match status" value="2"/>
</dbReference>
<proteinExistence type="predicted"/>
<dbReference type="InterPro" id="IPR035979">
    <property type="entry name" value="RBD_domain_sf"/>
</dbReference>
<comment type="caution">
    <text evidence="5">The sequence shown here is derived from an EMBL/GenBank/DDBJ whole genome shotgun (WGS) entry which is preliminary data.</text>
</comment>
<dbReference type="InterPro" id="IPR012677">
    <property type="entry name" value="Nucleotide-bd_a/b_plait_sf"/>
</dbReference>
<dbReference type="EMBL" id="JABELV010000336">
    <property type="protein sequence ID" value="KAG7527310.1"/>
    <property type="molecule type" value="Genomic_DNA"/>
</dbReference>
<evidence type="ECO:0000256" key="3">
    <source>
        <dbReference type="SAM" id="MobiDB-lite"/>
    </source>
</evidence>
<evidence type="ECO:0000256" key="1">
    <source>
        <dbReference type="ARBA" id="ARBA00022884"/>
    </source>
</evidence>
<feature type="compositionally biased region" description="Basic residues" evidence="3">
    <location>
        <begin position="178"/>
        <end position="191"/>
    </location>
</feature>
<dbReference type="InterPro" id="IPR000504">
    <property type="entry name" value="RRM_dom"/>
</dbReference>
<feature type="domain" description="RRM" evidence="4">
    <location>
        <begin position="24"/>
        <end position="102"/>
    </location>
</feature>
<feature type="region of interest" description="Disordered" evidence="3">
    <location>
        <begin position="1"/>
        <end position="21"/>
    </location>
</feature>
<gene>
    <name evidence="5" type="ORF">FFLO_07061</name>
</gene>
<accession>A0A8K0JG46</accession>
<dbReference type="PROSITE" id="PS50102">
    <property type="entry name" value="RRM"/>
    <property type="match status" value="2"/>
</dbReference>
<sequence length="355" mass="38534">MSVQTATTTPQTTTQPQGDDKVGRKVFIGNLAYTATEEQVREFVSGAGGKLESLELATRSNGRAAGYAFAVWSSATEAEEAVQKLDKKLLQEREISVAIAKARSDKPRGRKVDESKQVQKDEEGVVIEASGSGEAADGNKKKRNQRKKRSARRLPADDNDDVEQVDGQVQAEEDAPKKSKAKRNRKPKSKANKAEGEAPTDGPAESARIDDENNAQQQTQNQQTVNVGNKRTRQPRVATTGQPSDTLVFVANLPFSVGDEQLAEVFKSLSIGIKSAKVITKPGFRKKGGDEAATAPAPRSKGFGFVETNNQDQQKLALEKLQGYKIDDREIVVKVANERQAVEENVEAKAEGDSN</sequence>
<name>A0A8K0JG46_9TREE</name>
<feature type="region of interest" description="Disordered" evidence="3">
    <location>
        <begin position="283"/>
        <end position="305"/>
    </location>
</feature>
<protein>
    <recommendedName>
        <fullName evidence="4">RRM domain-containing protein</fullName>
    </recommendedName>
</protein>
<dbReference type="AlphaFoldDB" id="A0A8K0JG46"/>
<dbReference type="GO" id="GO:0003729">
    <property type="term" value="F:mRNA binding"/>
    <property type="evidence" value="ECO:0007669"/>
    <property type="project" value="TreeGrafter"/>
</dbReference>
<keyword evidence="6" id="KW-1185">Reference proteome</keyword>
<evidence type="ECO:0000256" key="2">
    <source>
        <dbReference type="PROSITE-ProRule" id="PRU00176"/>
    </source>
</evidence>